<dbReference type="InterPro" id="IPR005861">
    <property type="entry name" value="HisP_aminotrans"/>
</dbReference>
<protein>
    <recommendedName>
        <fullName evidence="8">Aminotransferase class I/classII large domain-containing protein</fullName>
    </recommendedName>
</protein>
<dbReference type="AlphaFoldDB" id="X1Q6T4"/>
<dbReference type="Pfam" id="PF00155">
    <property type="entry name" value="Aminotran_1_2"/>
    <property type="match status" value="1"/>
</dbReference>
<evidence type="ECO:0000256" key="6">
    <source>
        <dbReference type="ARBA" id="ARBA00023102"/>
    </source>
</evidence>
<dbReference type="InterPro" id="IPR004839">
    <property type="entry name" value="Aminotransferase_I/II_large"/>
</dbReference>
<keyword evidence="3" id="KW-0028">Amino-acid biosynthesis</keyword>
<keyword evidence="4" id="KW-0808">Transferase</keyword>
<keyword evidence="5" id="KW-0663">Pyridoxal phosphate</keyword>
<dbReference type="InterPro" id="IPR015424">
    <property type="entry name" value="PyrdxlP-dep_Trfase"/>
</dbReference>
<sequence>MELEKLIRENLRNYSAYEPEEQPEGDGWVKLNSTENAYPPIQEILDDLKLAIENKDLLRKYPDSLALEVRKAVLNQLLRDKNTLTNRNTIFVGNGSSDVLDVIFKVFVNLGDEVIIFYPTFGLYKVLANLYGAKITEIKLDDNFTIPESVYNQKGKLLFINSPNDPNGKSYDNDTILKICYNFPGIVVVDEAYADFSEYTCLPLLKDVKNLIVCRSFSKAFSLASLRIGYALADASIVKEMNRVKLPFNTNSIAQHAALSCIKHRNKVYDQNKNIITERKRLSEILNKYAGVSVLPSDANFIFIKFDDKSTTLKFLWDLKDIKILVRHFSKPDLYNYIRITIGTKEENNKFLQAFNTVAEKYI</sequence>
<name>X1Q6T4_9ZZZZ</name>
<proteinExistence type="inferred from homology"/>
<evidence type="ECO:0000256" key="2">
    <source>
        <dbReference type="ARBA" id="ARBA00022576"/>
    </source>
</evidence>
<dbReference type="EMBL" id="BARW01001796">
    <property type="protein sequence ID" value="GAI63938.1"/>
    <property type="molecule type" value="Genomic_DNA"/>
</dbReference>
<evidence type="ECO:0000256" key="5">
    <source>
        <dbReference type="ARBA" id="ARBA00022898"/>
    </source>
</evidence>
<gene>
    <name evidence="9" type="ORF">S12H4_05425</name>
</gene>
<keyword evidence="6" id="KW-0368">Histidine biosynthesis</keyword>
<dbReference type="CDD" id="cd00609">
    <property type="entry name" value="AAT_like"/>
    <property type="match status" value="1"/>
</dbReference>
<dbReference type="PANTHER" id="PTHR42885">
    <property type="entry name" value="HISTIDINOL-PHOSPHATE AMINOTRANSFERASE-RELATED"/>
    <property type="match status" value="1"/>
</dbReference>
<evidence type="ECO:0000256" key="7">
    <source>
        <dbReference type="ARBA" id="ARBA00029440"/>
    </source>
</evidence>
<evidence type="ECO:0000256" key="4">
    <source>
        <dbReference type="ARBA" id="ARBA00022679"/>
    </source>
</evidence>
<accession>X1Q6T4</accession>
<dbReference type="PANTHER" id="PTHR42885:SF2">
    <property type="entry name" value="HISTIDINOL-PHOSPHATE AMINOTRANSFERASE"/>
    <property type="match status" value="1"/>
</dbReference>
<evidence type="ECO:0000256" key="3">
    <source>
        <dbReference type="ARBA" id="ARBA00022605"/>
    </source>
</evidence>
<dbReference type="InterPro" id="IPR015421">
    <property type="entry name" value="PyrdxlP-dep_Trfase_major"/>
</dbReference>
<dbReference type="GO" id="GO:0000105">
    <property type="term" value="P:L-histidine biosynthetic process"/>
    <property type="evidence" value="ECO:0007669"/>
    <property type="project" value="UniProtKB-KW"/>
</dbReference>
<dbReference type="GO" id="GO:0004400">
    <property type="term" value="F:histidinol-phosphate transaminase activity"/>
    <property type="evidence" value="ECO:0007669"/>
    <property type="project" value="InterPro"/>
</dbReference>
<evidence type="ECO:0000313" key="9">
    <source>
        <dbReference type="EMBL" id="GAI63938.1"/>
    </source>
</evidence>
<evidence type="ECO:0000256" key="1">
    <source>
        <dbReference type="ARBA" id="ARBA00001933"/>
    </source>
</evidence>
<feature type="domain" description="Aminotransferase class I/classII large" evidence="8">
    <location>
        <begin position="28"/>
        <end position="354"/>
    </location>
</feature>
<keyword evidence="2" id="KW-0032">Aminotransferase</keyword>
<dbReference type="SUPFAM" id="SSF53383">
    <property type="entry name" value="PLP-dependent transferases"/>
    <property type="match status" value="1"/>
</dbReference>
<dbReference type="InterPro" id="IPR015422">
    <property type="entry name" value="PyrdxlP-dep_Trfase_small"/>
</dbReference>
<comment type="pathway">
    <text evidence="7">Amino-acid biosynthesis.</text>
</comment>
<organism evidence="9">
    <name type="scientific">marine sediment metagenome</name>
    <dbReference type="NCBI Taxonomy" id="412755"/>
    <lineage>
        <taxon>unclassified sequences</taxon>
        <taxon>metagenomes</taxon>
        <taxon>ecological metagenomes</taxon>
    </lineage>
</organism>
<dbReference type="HAMAP" id="MF_01023">
    <property type="entry name" value="HisC_aminotrans_2"/>
    <property type="match status" value="1"/>
</dbReference>
<evidence type="ECO:0000259" key="8">
    <source>
        <dbReference type="Pfam" id="PF00155"/>
    </source>
</evidence>
<comment type="cofactor">
    <cofactor evidence="1">
        <name>pyridoxal 5'-phosphate</name>
        <dbReference type="ChEBI" id="CHEBI:597326"/>
    </cofactor>
</comment>
<reference evidence="9" key="1">
    <citation type="journal article" date="2014" name="Front. Microbiol.">
        <title>High frequency of phylogenetically diverse reductive dehalogenase-homologous genes in deep subseafloor sedimentary metagenomes.</title>
        <authorList>
            <person name="Kawai M."/>
            <person name="Futagami T."/>
            <person name="Toyoda A."/>
            <person name="Takaki Y."/>
            <person name="Nishi S."/>
            <person name="Hori S."/>
            <person name="Arai W."/>
            <person name="Tsubouchi T."/>
            <person name="Morono Y."/>
            <person name="Uchiyama I."/>
            <person name="Ito T."/>
            <person name="Fujiyama A."/>
            <person name="Inagaki F."/>
            <person name="Takami H."/>
        </authorList>
    </citation>
    <scope>NUCLEOTIDE SEQUENCE</scope>
    <source>
        <strain evidence="9">Expedition CK06-06</strain>
    </source>
</reference>
<comment type="caution">
    <text evidence="9">The sequence shown here is derived from an EMBL/GenBank/DDBJ whole genome shotgun (WGS) entry which is preliminary data.</text>
</comment>
<dbReference type="NCBIfam" id="TIGR01141">
    <property type="entry name" value="hisC"/>
    <property type="match status" value="1"/>
</dbReference>
<dbReference type="Gene3D" id="3.90.1150.10">
    <property type="entry name" value="Aspartate Aminotransferase, domain 1"/>
    <property type="match status" value="1"/>
</dbReference>
<dbReference type="GO" id="GO:0030170">
    <property type="term" value="F:pyridoxal phosphate binding"/>
    <property type="evidence" value="ECO:0007669"/>
    <property type="project" value="InterPro"/>
</dbReference>
<dbReference type="Gene3D" id="3.40.640.10">
    <property type="entry name" value="Type I PLP-dependent aspartate aminotransferase-like (Major domain)"/>
    <property type="match status" value="1"/>
</dbReference>